<dbReference type="GO" id="GO:0008643">
    <property type="term" value="P:carbohydrate transport"/>
    <property type="evidence" value="ECO:0007669"/>
    <property type="project" value="InterPro"/>
</dbReference>
<evidence type="ECO:0000313" key="9">
    <source>
        <dbReference type="Proteomes" id="UP000032633"/>
    </source>
</evidence>
<dbReference type="Pfam" id="PF00005">
    <property type="entry name" value="ABC_tran"/>
    <property type="match status" value="1"/>
</dbReference>
<proteinExistence type="predicted"/>
<dbReference type="Gene3D" id="2.40.50.100">
    <property type="match status" value="1"/>
</dbReference>
<dbReference type="InterPro" id="IPR003593">
    <property type="entry name" value="AAA+_ATPase"/>
</dbReference>
<keyword evidence="5" id="KW-1278">Translocase</keyword>
<protein>
    <submittedName>
        <fullName evidence="8">ABC transporter ATP-binding protein</fullName>
    </submittedName>
</protein>
<dbReference type="PATRIC" id="fig|1126833.4.peg.2619"/>
<evidence type="ECO:0000256" key="4">
    <source>
        <dbReference type="ARBA" id="ARBA00022840"/>
    </source>
</evidence>
<dbReference type="Gene3D" id="2.40.50.140">
    <property type="entry name" value="Nucleic acid-binding proteins"/>
    <property type="match status" value="1"/>
</dbReference>
<dbReference type="SUPFAM" id="SSF52540">
    <property type="entry name" value="P-loop containing nucleoside triphosphate hydrolases"/>
    <property type="match status" value="1"/>
</dbReference>
<dbReference type="PANTHER" id="PTHR43875:SF15">
    <property type="entry name" value="TREHALOSE IMPORT ATP-BINDING PROTEIN SUGC"/>
    <property type="match status" value="1"/>
</dbReference>
<keyword evidence="9" id="KW-1185">Reference proteome</keyword>
<dbReference type="Proteomes" id="UP000032633">
    <property type="component" value="Chromosome"/>
</dbReference>
<evidence type="ECO:0000256" key="1">
    <source>
        <dbReference type="ARBA" id="ARBA00022448"/>
    </source>
</evidence>
<keyword evidence="3" id="KW-0547">Nucleotide-binding</keyword>
<dbReference type="SUPFAM" id="SSF50331">
    <property type="entry name" value="MOP-like"/>
    <property type="match status" value="1"/>
</dbReference>
<dbReference type="GO" id="GO:0016887">
    <property type="term" value="F:ATP hydrolysis activity"/>
    <property type="evidence" value="ECO:0007669"/>
    <property type="project" value="InterPro"/>
</dbReference>
<dbReference type="GO" id="GO:0140359">
    <property type="term" value="F:ABC-type transporter activity"/>
    <property type="evidence" value="ECO:0007669"/>
    <property type="project" value="InterPro"/>
</dbReference>
<dbReference type="GO" id="GO:0005524">
    <property type="term" value="F:ATP binding"/>
    <property type="evidence" value="ECO:0007669"/>
    <property type="project" value="UniProtKB-KW"/>
</dbReference>
<dbReference type="InterPro" id="IPR003439">
    <property type="entry name" value="ABC_transporter-like_ATP-bd"/>
</dbReference>
<dbReference type="OrthoDB" id="9802264at2"/>
<dbReference type="InterPro" id="IPR047641">
    <property type="entry name" value="ABC_transpr_MalK/UgpC-like"/>
</dbReference>
<dbReference type="KEGG" id="pbj:VN24_11975"/>
<dbReference type="PROSITE" id="PS00211">
    <property type="entry name" value="ABC_TRANSPORTER_1"/>
    <property type="match status" value="1"/>
</dbReference>
<dbReference type="EMBL" id="CP011058">
    <property type="protein sequence ID" value="AJY75166.1"/>
    <property type="molecule type" value="Genomic_DNA"/>
</dbReference>
<dbReference type="InterPro" id="IPR027417">
    <property type="entry name" value="P-loop_NTPase"/>
</dbReference>
<dbReference type="GO" id="GO:0055052">
    <property type="term" value="C:ATP-binding cassette (ABC) transporter complex, substrate-binding subunit-containing"/>
    <property type="evidence" value="ECO:0007669"/>
    <property type="project" value="TreeGrafter"/>
</dbReference>
<reference evidence="9" key="2">
    <citation type="submission" date="2015-03" db="EMBL/GenBank/DDBJ databases">
        <title>Genome sequence of Paenibacillus beijingensis strain DSM 24997T.</title>
        <authorList>
            <person name="Kwak Y."/>
            <person name="Shin J.-H."/>
        </authorList>
    </citation>
    <scope>NUCLEOTIDE SEQUENCE [LARGE SCALE GENOMIC DNA]</scope>
    <source>
        <strain evidence="9">DSM 24997</strain>
    </source>
</reference>
<evidence type="ECO:0000256" key="5">
    <source>
        <dbReference type="ARBA" id="ARBA00022967"/>
    </source>
</evidence>
<dbReference type="InterPro" id="IPR012340">
    <property type="entry name" value="NA-bd_OB-fold"/>
</dbReference>
<reference evidence="8 9" key="1">
    <citation type="journal article" date="2015" name="J. Biotechnol.">
        <title>Complete genome sequence of Paenibacillus beijingensis 7188(T) (=DSM 24997(T)), a novel rhizobacterium from jujube garden soil.</title>
        <authorList>
            <person name="Kwak Y."/>
            <person name="Shin J.H."/>
        </authorList>
    </citation>
    <scope>NUCLEOTIDE SEQUENCE [LARGE SCALE GENOMIC DNA]</scope>
    <source>
        <strain evidence="8 9">DSM 24997</strain>
    </source>
</reference>
<evidence type="ECO:0000256" key="3">
    <source>
        <dbReference type="ARBA" id="ARBA00022741"/>
    </source>
</evidence>
<keyword evidence="4 8" id="KW-0067">ATP-binding</keyword>
<dbReference type="SMART" id="SM00382">
    <property type="entry name" value="AAA"/>
    <property type="match status" value="1"/>
</dbReference>
<dbReference type="InterPro" id="IPR017871">
    <property type="entry name" value="ABC_transporter-like_CS"/>
</dbReference>
<dbReference type="Gene3D" id="3.40.50.300">
    <property type="entry name" value="P-loop containing nucleotide triphosphate hydrolases"/>
    <property type="match status" value="1"/>
</dbReference>
<accession>A0A0D5NIT5</accession>
<dbReference type="PROSITE" id="PS50893">
    <property type="entry name" value="ABC_TRANSPORTER_2"/>
    <property type="match status" value="1"/>
</dbReference>
<evidence type="ECO:0000259" key="7">
    <source>
        <dbReference type="PROSITE" id="PS50893"/>
    </source>
</evidence>
<name>A0A0D5NIT5_9BACL</name>
<keyword evidence="2" id="KW-1003">Cell membrane</keyword>
<evidence type="ECO:0000313" key="8">
    <source>
        <dbReference type="EMBL" id="AJY75166.1"/>
    </source>
</evidence>
<organism evidence="8 9">
    <name type="scientific">Paenibacillus beijingensis</name>
    <dbReference type="NCBI Taxonomy" id="1126833"/>
    <lineage>
        <taxon>Bacteria</taxon>
        <taxon>Bacillati</taxon>
        <taxon>Bacillota</taxon>
        <taxon>Bacilli</taxon>
        <taxon>Bacillales</taxon>
        <taxon>Paenibacillaceae</taxon>
        <taxon>Paenibacillus</taxon>
    </lineage>
</organism>
<sequence length="356" mass="39263">MAQITLKQVEKSFGKDHVVRSLDLTIEDGSFTVLVGPSGCGKSTTLRMIAGLEKQTAGEIWIGDRCVNGVEPGKRNVAMVFQNYALYPMMTVKENIEFGLKNRKVPKAERERLIADITEIVGLSSYLHKKPQSLSGGQRQRVALARAMVKKPDVFLMDEPLSNLDAKLRSQMRAELIQLHKRIGTTFIYVTHDQVEAMSMGDRIIIMNGGIVQQSDSPMDIYNDPANRFTAEFIGSPPMNMLSCAALGGGRTGSEPAYVGFRPEKAIIEDGKKPGCLNLKARIVTRETLGAEIIYQLQSSAGNFHVKSFLKPLELATDVTVSVPYEDLYYFDGDGRRNREAEEHTAPELAAGGMFG</sequence>
<dbReference type="InterPro" id="IPR015855">
    <property type="entry name" value="ABC_transpr_MalK-like"/>
</dbReference>
<dbReference type="FunFam" id="3.40.50.300:FF:000042">
    <property type="entry name" value="Maltose/maltodextrin ABC transporter, ATP-binding protein"/>
    <property type="match status" value="1"/>
</dbReference>
<feature type="domain" description="ABC transporter" evidence="7">
    <location>
        <begin position="4"/>
        <end position="234"/>
    </location>
</feature>
<dbReference type="STRING" id="1126833.VN24_11975"/>
<dbReference type="PANTHER" id="PTHR43875">
    <property type="entry name" value="MALTODEXTRIN IMPORT ATP-BINDING PROTEIN MSMX"/>
    <property type="match status" value="1"/>
</dbReference>
<dbReference type="HOGENOM" id="CLU_000604_1_1_9"/>
<dbReference type="RefSeq" id="WP_045670599.1">
    <property type="nucleotide sequence ID" value="NZ_CP011058.1"/>
</dbReference>
<dbReference type="InterPro" id="IPR008995">
    <property type="entry name" value="Mo/tungstate-bd_C_term_dom"/>
</dbReference>
<dbReference type="CDD" id="cd03301">
    <property type="entry name" value="ABC_MalK_N"/>
    <property type="match status" value="1"/>
</dbReference>
<gene>
    <name evidence="8" type="ORF">VN24_11975</name>
</gene>
<keyword evidence="6" id="KW-0472">Membrane</keyword>
<evidence type="ECO:0000256" key="6">
    <source>
        <dbReference type="ARBA" id="ARBA00023136"/>
    </source>
</evidence>
<dbReference type="AlphaFoldDB" id="A0A0D5NIT5"/>
<keyword evidence="1" id="KW-0813">Transport</keyword>
<evidence type="ECO:0000256" key="2">
    <source>
        <dbReference type="ARBA" id="ARBA00022475"/>
    </source>
</evidence>